<keyword evidence="2" id="KW-1185">Reference proteome</keyword>
<evidence type="ECO:0000313" key="1">
    <source>
        <dbReference type="EMBL" id="KZV48392.1"/>
    </source>
</evidence>
<name>A0A2Z7CMT9_9LAMI</name>
<dbReference type="EMBL" id="KQ993870">
    <property type="protein sequence ID" value="KZV48392.1"/>
    <property type="molecule type" value="Genomic_DNA"/>
</dbReference>
<protein>
    <submittedName>
        <fullName evidence="1">Uncharacterized protein</fullName>
    </submittedName>
</protein>
<sequence length="159" mass="17144">MQIDGGRLNPVMDLIGGSTAAYREEPDFPCEFLVGARRLDACKVAIYEHPMWNSVFSYTDGPSGYGDQYDVFASHQSFAGPSGNVDLYDVFASHQSSAGSSSPSYVYDTMMTSVPSSVVNTVEPSGHVDPFEVFALHQSLAGPSTGQHLTPEQDTLQPL</sequence>
<organism evidence="1 2">
    <name type="scientific">Dorcoceras hygrometricum</name>
    <dbReference type="NCBI Taxonomy" id="472368"/>
    <lineage>
        <taxon>Eukaryota</taxon>
        <taxon>Viridiplantae</taxon>
        <taxon>Streptophyta</taxon>
        <taxon>Embryophyta</taxon>
        <taxon>Tracheophyta</taxon>
        <taxon>Spermatophyta</taxon>
        <taxon>Magnoliopsida</taxon>
        <taxon>eudicotyledons</taxon>
        <taxon>Gunneridae</taxon>
        <taxon>Pentapetalae</taxon>
        <taxon>asterids</taxon>
        <taxon>lamiids</taxon>
        <taxon>Lamiales</taxon>
        <taxon>Gesneriaceae</taxon>
        <taxon>Didymocarpoideae</taxon>
        <taxon>Trichosporeae</taxon>
        <taxon>Loxocarpinae</taxon>
        <taxon>Dorcoceras</taxon>
    </lineage>
</organism>
<dbReference type="AlphaFoldDB" id="A0A2Z7CMT9"/>
<gene>
    <name evidence="1" type="ORF">F511_41240</name>
</gene>
<proteinExistence type="predicted"/>
<dbReference type="Proteomes" id="UP000250235">
    <property type="component" value="Unassembled WGS sequence"/>
</dbReference>
<reference evidence="1 2" key="1">
    <citation type="journal article" date="2015" name="Proc. Natl. Acad. Sci. U.S.A.">
        <title>The resurrection genome of Boea hygrometrica: A blueprint for survival of dehydration.</title>
        <authorList>
            <person name="Xiao L."/>
            <person name="Yang G."/>
            <person name="Zhang L."/>
            <person name="Yang X."/>
            <person name="Zhao S."/>
            <person name="Ji Z."/>
            <person name="Zhou Q."/>
            <person name="Hu M."/>
            <person name="Wang Y."/>
            <person name="Chen M."/>
            <person name="Xu Y."/>
            <person name="Jin H."/>
            <person name="Xiao X."/>
            <person name="Hu G."/>
            <person name="Bao F."/>
            <person name="Hu Y."/>
            <person name="Wan P."/>
            <person name="Li L."/>
            <person name="Deng X."/>
            <person name="Kuang T."/>
            <person name="Xiang C."/>
            <person name="Zhu J.K."/>
            <person name="Oliver M.J."/>
            <person name="He Y."/>
        </authorList>
    </citation>
    <scope>NUCLEOTIDE SEQUENCE [LARGE SCALE GENOMIC DNA]</scope>
    <source>
        <strain evidence="2">cv. XS01</strain>
    </source>
</reference>
<accession>A0A2Z7CMT9</accession>
<evidence type="ECO:0000313" key="2">
    <source>
        <dbReference type="Proteomes" id="UP000250235"/>
    </source>
</evidence>